<dbReference type="AlphaFoldDB" id="A0A9C7UUS6"/>
<keyword evidence="2" id="KW-0677">Repeat</keyword>
<evidence type="ECO:0000256" key="4">
    <source>
        <dbReference type="ARBA" id="ARBA00022946"/>
    </source>
</evidence>
<protein>
    <recommendedName>
        <fullName evidence="5">HotDog ACOT-type domain-containing protein</fullName>
    </recommendedName>
</protein>
<accession>A0A9C7UUS6</accession>
<comment type="similarity">
    <text evidence="1">Belongs to the acyl coenzyme A hydrolase family.</text>
</comment>
<dbReference type="InterPro" id="IPR029069">
    <property type="entry name" value="HotDog_dom_sf"/>
</dbReference>
<dbReference type="EMBL" id="BQMJ01000078">
    <property type="protein sequence ID" value="GJQ15968.1"/>
    <property type="molecule type" value="Genomic_DNA"/>
</dbReference>
<evidence type="ECO:0000313" key="6">
    <source>
        <dbReference type="EMBL" id="GJQ15968.1"/>
    </source>
</evidence>
<dbReference type="PANTHER" id="PTHR12655:SF0">
    <property type="entry name" value="ACYL-COENZYME A THIOESTERASE 9, MITOCHONDRIAL"/>
    <property type="match status" value="1"/>
</dbReference>
<name>A0A9C7UUS6_9RHOD</name>
<dbReference type="SUPFAM" id="SSF54637">
    <property type="entry name" value="Thioesterase/thiol ester dehydrase-isomerase"/>
    <property type="match status" value="2"/>
</dbReference>
<feature type="domain" description="HotDog ACOT-type" evidence="5">
    <location>
        <begin position="295"/>
        <end position="409"/>
    </location>
</feature>
<comment type="caution">
    <text evidence="6">The sequence shown here is derived from an EMBL/GenBank/DDBJ whole genome shotgun (WGS) entry which is preliminary data.</text>
</comment>
<evidence type="ECO:0000259" key="5">
    <source>
        <dbReference type="PROSITE" id="PS51770"/>
    </source>
</evidence>
<dbReference type="InterPro" id="IPR033120">
    <property type="entry name" value="HOTDOG_ACOT"/>
</dbReference>
<gene>
    <name evidence="6" type="ORF">GpartN1_g7759.t1</name>
</gene>
<keyword evidence="7" id="KW-1185">Reference proteome</keyword>
<dbReference type="OrthoDB" id="331699at2759"/>
<dbReference type="PANTHER" id="PTHR12655">
    <property type="entry name" value="ACYL-COA THIOESTERASE"/>
    <property type="match status" value="1"/>
</dbReference>
<dbReference type="PROSITE" id="PS51770">
    <property type="entry name" value="HOTDOG_ACOT"/>
    <property type="match status" value="2"/>
</dbReference>
<dbReference type="GO" id="GO:0047617">
    <property type="term" value="F:fatty acyl-CoA hydrolase activity"/>
    <property type="evidence" value="ECO:0007669"/>
    <property type="project" value="TreeGrafter"/>
</dbReference>
<evidence type="ECO:0000313" key="7">
    <source>
        <dbReference type="Proteomes" id="UP001061958"/>
    </source>
</evidence>
<evidence type="ECO:0000256" key="1">
    <source>
        <dbReference type="ARBA" id="ARBA00010458"/>
    </source>
</evidence>
<organism evidence="6 7">
    <name type="scientific">Galdieria partita</name>
    <dbReference type="NCBI Taxonomy" id="83374"/>
    <lineage>
        <taxon>Eukaryota</taxon>
        <taxon>Rhodophyta</taxon>
        <taxon>Bangiophyceae</taxon>
        <taxon>Galdieriales</taxon>
        <taxon>Galdieriaceae</taxon>
        <taxon>Galdieria</taxon>
    </lineage>
</organism>
<evidence type="ECO:0000256" key="3">
    <source>
        <dbReference type="ARBA" id="ARBA00022801"/>
    </source>
</evidence>
<dbReference type="GO" id="GO:0006637">
    <property type="term" value="P:acyl-CoA metabolic process"/>
    <property type="evidence" value="ECO:0007669"/>
    <property type="project" value="TreeGrafter"/>
</dbReference>
<reference evidence="6" key="2">
    <citation type="submission" date="2022-01" db="EMBL/GenBank/DDBJ databases">
        <authorList>
            <person name="Hirooka S."/>
            <person name="Miyagishima S.Y."/>
        </authorList>
    </citation>
    <scope>NUCLEOTIDE SEQUENCE</scope>
    <source>
        <strain evidence="6">NBRC 102759</strain>
    </source>
</reference>
<keyword evidence="4" id="KW-0809">Transit peptide</keyword>
<sequence length="437" mass="50031">MICQRITNQVWQRMIKLLGSTESSEKLLKTNRLYCSQPTSETNHSLHSRSQLFQYRKWDINQLRAVLSDAPTLNDIINREQIIPFLAATNYREFSQIASRSLKDDNKVFETTIPLSSDIRLRKLYENPFGLLRLGRVLEDLDAVSALAALYHVGREDVNCVTAAVDGVRLHNQPWSPVYDLIYHSKVTYTGKTSMNISLIVEQKIPTESTKLIMEADFVYVARNLEGTQSIPVPPLRARNEEEQASFERAALKQLLRKEKAKRNVAVSVPTIDEQMHLHQMFKRGVQPDEEIYMSQVTIGSTHFMLPDERNMYGFTFGGVLMRKAYELAFVNNYLAFQQRPIAVEVGDISFIKSVPVGSILELHSSVVYTKDAYQVVLVDAMVNNLMHDPPTKERTNTFNFVLKTGKPVKKIFPVSYEESMKYISGRRMLDDVLARI</sequence>
<dbReference type="Proteomes" id="UP001061958">
    <property type="component" value="Unassembled WGS sequence"/>
</dbReference>
<dbReference type="CDD" id="cd03442">
    <property type="entry name" value="BFIT_BACH"/>
    <property type="match status" value="2"/>
</dbReference>
<keyword evidence="3" id="KW-0378">Hydrolase</keyword>
<feature type="domain" description="HotDog ACOT-type" evidence="5">
    <location>
        <begin position="110"/>
        <end position="226"/>
    </location>
</feature>
<reference evidence="6" key="1">
    <citation type="journal article" date="2022" name="Proc. Natl. Acad. Sci. U.S.A.">
        <title>Life cycle and functional genomics of the unicellular red alga Galdieria for elucidating algal and plant evolution and industrial use.</title>
        <authorList>
            <person name="Hirooka S."/>
            <person name="Itabashi T."/>
            <person name="Ichinose T.M."/>
            <person name="Onuma R."/>
            <person name="Fujiwara T."/>
            <person name="Yamashita S."/>
            <person name="Jong L.W."/>
            <person name="Tomita R."/>
            <person name="Iwane A.H."/>
            <person name="Miyagishima S.Y."/>
        </authorList>
    </citation>
    <scope>NUCLEOTIDE SEQUENCE</scope>
    <source>
        <strain evidence="6">NBRC 102759</strain>
    </source>
</reference>
<proteinExistence type="inferred from homology"/>
<dbReference type="Gene3D" id="3.10.129.10">
    <property type="entry name" value="Hotdog Thioesterase"/>
    <property type="match status" value="2"/>
</dbReference>
<evidence type="ECO:0000256" key="2">
    <source>
        <dbReference type="ARBA" id="ARBA00022737"/>
    </source>
</evidence>